<feature type="region of interest" description="Disordered" evidence="1">
    <location>
        <begin position="66"/>
        <end position="117"/>
    </location>
</feature>
<protein>
    <submittedName>
        <fullName evidence="2">Uncharacterized protein</fullName>
    </submittedName>
</protein>
<proteinExistence type="predicted"/>
<feature type="compositionally biased region" description="Polar residues" evidence="1">
    <location>
        <begin position="105"/>
        <end position="117"/>
    </location>
</feature>
<organism evidence="2 3">
    <name type="scientific">Citrullus colocynthis</name>
    <name type="common">colocynth</name>
    <dbReference type="NCBI Taxonomy" id="252529"/>
    <lineage>
        <taxon>Eukaryota</taxon>
        <taxon>Viridiplantae</taxon>
        <taxon>Streptophyta</taxon>
        <taxon>Embryophyta</taxon>
        <taxon>Tracheophyta</taxon>
        <taxon>Spermatophyta</taxon>
        <taxon>Magnoliopsida</taxon>
        <taxon>eudicotyledons</taxon>
        <taxon>Gunneridae</taxon>
        <taxon>Pentapetalae</taxon>
        <taxon>rosids</taxon>
        <taxon>fabids</taxon>
        <taxon>Cucurbitales</taxon>
        <taxon>Cucurbitaceae</taxon>
        <taxon>Benincaseae</taxon>
        <taxon>Citrullus</taxon>
    </lineage>
</organism>
<keyword evidence="3" id="KW-1185">Reference proteome</keyword>
<evidence type="ECO:0000256" key="1">
    <source>
        <dbReference type="SAM" id="MobiDB-lite"/>
    </source>
</evidence>
<reference evidence="2 3" key="1">
    <citation type="submission" date="2024-03" db="EMBL/GenBank/DDBJ databases">
        <authorList>
            <person name="Gkanogiannis A."/>
            <person name="Becerra Lopez-Lavalle L."/>
        </authorList>
    </citation>
    <scope>NUCLEOTIDE SEQUENCE [LARGE SCALE GENOMIC DNA]</scope>
</reference>
<dbReference type="Proteomes" id="UP001642487">
    <property type="component" value="Chromosome 9"/>
</dbReference>
<feature type="compositionally biased region" description="Low complexity" evidence="1">
    <location>
        <begin position="89"/>
        <end position="104"/>
    </location>
</feature>
<accession>A0ABP0ZD17</accession>
<feature type="region of interest" description="Disordered" evidence="1">
    <location>
        <begin position="143"/>
        <end position="183"/>
    </location>
</feature>
<feature type="compositionally biased region" description="Polar residues" evidence="1">
    <location>
        <begin position="159"/>
        <end position="183"/>
    </location>
</feature>
<feature type="compositionally biased region" description="Polar residues" evidence="1">
    <location>
        <begin position="66"/>
        <end position="88"/>
    </location>
</feature>
<name>A0ABP0ZD17_9ROSI</name>
<evidence type="ECO:0000313" key="2">
    <source>
        <dbReference type="EMBL" id="CAK9329606.1"/>
    </source>
</evidence>
<dbReference type="EMBL" id="OZ021743">
    <property type="protein sequence ID" value="CAK9329606.1"/>
    <property type="molecule type" value="Genomic_DNA"/>
</dbReference>
<evidence type="ECO:0000313" key="3">
    <source>
        <dbReference type="Proteomes" id="UP001642487"/>
    </source>
</evidence>
<gene>
    <name evidence="2" type="ORF">CITCOLO1_LOCUS22078</name>
</gene>
<sequence length="183" mass="20184">MGYGLESFIDGTSPQPPKFLEPQHVKSLLIAYEARLEKQTATDQLNFIQANLAHVSFGQNSCRAAWPSTSKSPTQFPIPQTNFSNPGMPTSFTSFPPSRSPRPSLGSQNWPSPQPSNRPQCQICNKLGHAALTCYNLDNPKYQITSNNPPPQAHLVHTSPAQGFSPQIEPHSTPNTIHPNENW</sequence>